<evidence type="ECO:0000313" key="3">
    <source>
        <dbReference type="EMBL" id="MCY0388061.1"/>
    </source>
</evidence>
<evidence type="ECO:0000256" key="2">
    <source>
        <dbReference type="SAM" id="SignalP"/>
    </source>
</evidence>
<dbReference type="EMBL" id="JAPMXC010000002">
    <property type="protein sequence ID" value="MCY0388061.1"/>
    <property type="molecule type" value="Genomic_DNA"/>
</dbReference>
<protein>
    <recommendedName>
        <fullName evidence="5">Lipoprotein</fullName>
    </recommendedName>
</protein>
<evidence type="ECO:0008006" key="5">
    <source>
        <dbReference type="Google" id="ProtNLM"/>
    </source>
</evidence>
<dbReference type="Proteomes" id="UP001082899">
    <property type="component" value="Unassembled WGS sequence"/>
</dbReference>
<feature type="region of interest" description="Disordered" evidence="1">
    <location>
        <begin position="104"/>
        <end position="141"/>
    </location>
</feature>
<name>A0ABT3ZND9_9BURK</name>
<keyword evidence="2" id="KW-0732">Signal</keyword>
<feature type="signal peptide" evidence="2">
    <location>
        <begin position="1"/>
        <end position="30"/>
    </location>
</feature>
<feature type="chain" id="PRO_5046861905" description="Lipoprotein" evidence="2">
    <location>
        <begin position="31"/>
        <end position="141"/>
    </location>
</feature>
<evidence type="ECO:0000313" key="4">
    <source>
        <dbReference type="Proteomes" id="UP001082899"/>
    </source>
</evidence>
<proteinExistence type="predicted"/>
<organism evidence="3 4">
    <name type="scientific">Robbsia betulipollinis</name>
    <dbReference type="NCBI Taxonomy" id="2981849"/>
    <lineage>
        <taxon>Bacteria</taxon>
        <taxon>Pseudomonadati</taxon>
        <taxon>Pseudomonadota</taxon>
        <taxon>Betaproteobacteria</taxon>
        <taxon>Burkholderiales</taxon>
        <taxon>Burkholderiaceae</taxon>
        <taxon>Robbsia</taxon>
    </lineage>
</organism>
<comment type="caution">
    <text evidence="3">The sequence shown here is derived from an EMBL/GenBank/DDBJ whole genome shotgun (WGS) entry which is preliminary data.</text>
</comment>
<sequence>MSLSMYAKSATRRVSHLGAAALLLSCAACSSFHIPFTREKAPDLTPARASAENMIRLDAATRSGCERVDNIQHPDGAADPRDPAPQRWIARTCTGDISYDVVTVPGDKGPTLKVTPVPGPMNRPINPNFRPALPENDAPAK</sequence>
<accession>A0ABT3ZND9</accession>
<evidence type="ECO:0000256" key="1">
    <source>
        <dbReference type="SAM" id="MobiDB-lite"/>
    </source>
</evidence>
<gene>
    <name evidence="3" type="ORF">OVY01_12600</name>
</gene>
<dbReference type="RefSeq" id="WP_267847944.1">
    <property type="nucleotide sequence ID" value="NZ_JAPMXC010000002.1"/>
</dbReference>
<keyword evidence="4" id="KW-1185">Reference proteome</keyword>
<reference evidence="3" key="1">
    <citation type="submission" date="2022-11" db="EMBL/GenBank/DDBJ databases">
        <title>Robbsia betulipollinis sp. nov., isolated from pollen of birch (Betula pendula).</title>
        <authorList>
            <person name="Shi H."/>
            <person name="Ambika Manirajan B."/>
            <person name="Ratering S."/>
            <person name="Geissler-Plaum R."/>
            <person name="Schnell S."/>
        </authorList>
    </citation>
    <scope>NUCLEOTIDE SEQUENCE</scope>
    <source>
        <strain evidence="3">Bb-Pol-6</strain>
    </source>
</reference>